<dbReference type="AlphaFoldDB" id="A0A846QT93"/>
<proteinExistence type="predicted"/>
<gene>
    <name evidence="2" type="ORF">GGR42_000642</name>
</gene>
<evidence type="ECO:0000313" key="2">
    <source>
        <dbReference type="EMBL" id="NJB70180.1"/>
    </source>
</evidence>
<evidence type="ECO:0000259" key="1">
    <source>
        <dbReference type="Pfam" id="PF13521"/>
    </source>
</evidence>
<dbReference type="RefSeq" id="WP_167960763.1">
    <property type="nucleotide sequence ID" value="NZ_JAATJJ010000001.1"/>
</dbReference>
<dbReference type="InterPro" id="IPR038727">
    <property type="entry name" value="NadR/Ttd14_AAA_dom"/>
</dbReference>
<name>A0A846QT93_9FLAO</name>
<dbReference type="Gene3D" id="3.40.50.300">
    <property type="entry name" value="P-loop containing nucleotide triphosphate hydrolases"/>
    <property type="match status" value="1"/>
</dbReference>
<protein>
    <submittedName>
        <fullName evidence="2">Putative ATPase</fullName>
    </submittedName>
</protein>
<dbReference type="Proteomes" id="UP000590442">
    <property type="component" value="Unassembled WGS sequence"/>
</dbReference>
<dbReference type="Pfam" id="PF13521">
    <property type="entry name" value="AAA_28"/>
    <property type="match status" value="1"/>
</dbReference>
<sequence>MDSKRIVITGGPGTGKTSVVNKLEHAGHYCFHEIIRSMTLKAKEEGNPNTFVSNPLAFVSDPFEFNRQLLAGRLEQYKKASEINKETIFYDRALPDVLAYMDYFEQEYGNDFIDICTSHRYDKVFLLPPWEDIYISDNERLENFEEATLIHDQLENTYQNLGYNVIEVPTGAVSERVQFILKKLK</sequence>
<accession>A0A846QT93</accession>
<dbReference type="InterPro" id="IPR027417">
    <property type="entry name" value="P-loop_NTPase"/>
</dbReference>
<comment type="caution">
    <text evidence="2">The sequence shown here is derived from an EMBL/GenBank/DDBJ whole genome shotgun (WGS) entry which is preliminary data.</text>
</comment>
<dbReference type="SUPFAM" id="SSF52540">
    <property type="entry name" value="P-loop containing nucleoside triphosphate hydrolases"/>
    <property type="match status" value="1"/>
</dbReference>
<dbReference type="EMBL" id="JAATJJ010000001">
    <property type="protein sequence ID" value="NJB70180.1"/>
    <property type="molecule type" value="Genomic_DNA"/>
</dbReference>
<evidence type="ECO:0000313" key="3">
    <source>
        <dbReference type="Proteomes" id="UP000590442"/>
    </source>
</evidence>
<reference evidence="2 3" key="1">
    <citation type="submission" date="2020-03" db="EMBL/GenBank/DDBJ databases">
        <title>Genomic Encyclopedia of Type Strains, Phase IV (KMG-IV): sequencing the most valuable type-strain genomes for metagenomic binning, comparative biology and taxonomic classification.</title>
        <authorList>
            <person name="Goeker M."/>
        </authorList>
    </citation>
    <scope>NUCLEOTIDE SEQUENCE [LARGE SCALE GENOMIC DNA]</scope>
    <source>
        <strain evidence="2 3">DSM 29762</strain>
    </source>
</reference>
<organism evidence="2 3">
    <name type="scientific">Saonia flava</name>
    <dbReference type="NCBI Taxonomy" id="523696"/>
    <lineage>
        <taxon>Bacteria</taxon>
        <taxon>Pseudomonadati</taxon>
        <taxon>Bacteroidota</taxon>
        <taxon>Flavobacteriia</taxon>
        <taxon>Flavobacteriales</taxon>
        <taxon>Flavobacteriaceae</taxon>
        <taxon>Saonia</taxon>
    </lineage>
</organism>
<feature type="domain" description="NadR/Ttd14 AAA" evidence="1">
    <location>
        <begin position="5"/>
        <end position="176"/>
    </location>
</feature>
<keyword evidence="3" id="KW-1185">Reference proteome</keyword>